<keyword evidence="3" id="KW-1185">Reference proteome</keyword>
<protein>
    <submittedName>
        <fullName evidence="2">Uncharacterized protein</fullName>
    </submittedName>
</protein>
<dbReference type="AlphaFoldDB" id="F9WQK7"/>
<feature type="region of interest" description="Disordered" evidence="1">
    <location>
        <begin position="1"/>
        <end position="28"/>
    </location>
</feature>
<gene>
    <name evidence="2" type="ORF">TvY486_0025530</name>
</gene>
<dbReference type="EMBL" id="CAEX01004223">
    <property type="protein sequence ID" value="CCD19835.1"/>
    <property type="molecule type" value="Genomic_DNA"/>
</dbReference>
<evidence type="ECO:0000256" key="1">
    <source>
        <dbReference type="SAM" id="MobiDB-lite"/>
    </source>
</evidence>
<dbReference type="Proteomes" id="UP000009027">
    <property type="component" value="Unassembled WGS sequence"/>
</dbReference>
<organism evidence="2 3">
    <name type="scientific">Trypanosoma vivax (strain Y486)</name>
    <dbReference type="NCBI Taxonomy" id="1055687"/>
    <lineage>
        <taxon>Eukaryota</taxon>
        <taxon>Discoba</taxon>
        <taxon>Euglenozoa</taxon>
        <taxon>Kinetoplastea</taxon>
        <taxon>Metakinetoplastina</taxon>
        <taxon>Trypanosomatida</taxon>
        <taxon>Trypanosomatidae</taxon>
        <taxon>Trypanosoma</taxon>
        <taxon>Duttonella</taxon>
    </lineage>
</organism>
<reference evidence="2 3" key="1">
    <citation type="journal article" date="2012" name="Proc. Natl. Acad. Sci. U.S.A.">
        <title>Antigenic diversity is generated by distinct evolutionary mechanisms in African trypanosome species.</title>
        <authorList>
            <person name="Jackson A.P."/>
            <person name="Berry A."/>
            <person name="Aslett M."/>
            <person name="Allison H.C."/>
            <person name="Burton P."/>
            <person name="Vavrova-Anderson J."/>
            <person name="Brown R."/>
            <person name="Browne H."/>
            <person name="Corton N."/>
            <person name="Hauser H."/>
            <person name="Gamble J."/>
            <person name="Gilderthorp R."/>
            <person name="Marcello L."/>
            <person name="McQuillan J."/>
            <person name="Otto T.D."/>
            <person name="Quail M.A."/>
            <person name="Sanders M.J."/>
            <person name="van Tonder A."/>
            <person name="Ginger M.L."/>
            <person name="Field M.C."/>
            <person name="Barry J.D."/>
            <person name="Hertz-Fowler C."/>
            <person name="Berriman M."/>
        </authorList>
    </citation>
    <scope>NUCLEOTIDE SEQUENCE</scope>
    <source>
        <strain evidence="2 3">Y486</strain>
    </source>
</reference>
<accession>F9WQK7</accession>
<name>F9WQK7_TRYVY</name>
<sequence>MATHKSGKKIVPDSEAPHAKQASARAAKTVVRPYVTRKFAGQKVHRVKRCNVSSNKKRNRNTQVISLPPLSAAIRVAEVTRQCAGMTAGAFPSQQLPLCGANGQQRRVIQNGVTESAHVTRNAPRRSELHCHAAFERSQVNKGKTTPNTPNGNSQRKCIRVTNGLQFSFHARFKRLISFAHNFHACRYPPRSCQLTRKWATYR</sequence>
<evidence type="ECO:0000313" key="3">
    <source>
        <dbReference type="Proteomes" id="UP000009027"/>
    </source>
</evidence>
<evidence type="ECO:0000313" key="2">
    <source>
        <dbReference type="EMBL" id="CCD19835.1"/>
    </source>
</evidence>
<proteinExistence type="predicted"/>